<dbReference type="FunFam" id="3.40.640.10:FF:000046">
    <property type="entry name" value="Cystathionine gamma-lyase"/>
    <property type="match status" value="1"/>
</dbReference>
<dbReference type="AlphaFoldDB" id="A0A9D1RI56"/>
<dbReference type="Pfam" id="PF01053">
    <property type="entry name" value="Cys_Met_Meta_PP"/>
    <property type="match status" value="1"/>
</dbReference>
<gene>
    <name evidence="5" type="ORF">IAC47_06290</name>
</gene>
<dbReference type="PANTHER" id="PTHR11808:SF80">
    <property type="entry name" value="CYSTATHIONINE GAMMA-LYASE"/>
    <property type="match status" value="1"/>
</dbReference>
<dbReference type="GO" id="GO:0008483">
    <property type="term" value="F:transaminase activity"/>
    <property type="evidence" value="ECO:0007669"/>
    <property type="project" value="UniProtKB-KW"/>
</dbReference>
<evidence type="ECO:0000313" key="5">
    <source>
        <dbReference type="EMBL" id="HIW87865.1"/>
    </source>
</evidence>
<protein>
    <submittedName>
        <fullName evidence="5">Aminotransferase class I/II-fold pyridoxal phosphate-dependent enzyme</fullName>
    </submittedName>
</protein>
<keyword evidence="5" id="KW-0808">Transferase</keyword>
<dbReference type="InterPro" id="IPR015424">
    <property type="entry name" value="PyrdxlP-dep_Trfase"/>
</dbReference>
<keyword evidence="2 3" id="KW-0663">Pyridoxal phosphate</keyword>
<accession>A0A9D1RI56</accession>
<dbReference type="SUPFAM" id="SSF53383">
    <property type="entry name" value="PLP-dependent transferases"/>
    <property type="match status" value="1"/>
</dbReference>
<dbReference type="GO" id="GO:0030170">
    <property type="term" value="F:pyridoxal phosphate binding"/>
    <property type="evidence" value="ECO:0007669"/>
    <property type="project" value="InterPro"/>
</dbReference>
<dbReference type="InterPro" id="IPR015421">
    <property type="entry name" value="PyrdxlP-dep_Trfase_major"/>
</dbReference>
<dbReference type="GO" id="GO:0005737">
    <property type="term" value="C:cytoplasm"/>
    <property type="evidence" value="ECO:0007669"/>
    <property type="project" value="TreeGrafter"/>
</dbReference>
<dbReference type="EMBL" id="DXGG01000198">
    <property type="protein sequence ID" value="HIW87865.1"/>
    <property type="molecule type" value="Genomic_DNA"/>
</dbReference>
<keyword evidence="5" id="KW-0032">Aminotransferase</keyword>
<dbReference type="Gene3D" id="3.90.1150.10">
    <property type="entry name" value="Aspartate Aminotransferase, domain 1"/>
    <property type="match status" value="1"/>
</dbReference>
<dbReference type="PIRSF" id="PIRSF001434">
    <property type="entry name" value="CGS"/>
    <property type="match status" value="1"/>
</dbReference>
<sequence length="400" mass="43835">MKKFDPATAISAVQQLSSERGVNPNVNDSATFTFPYGQTMTDTFHGETEGYYLYSRHWNPSNFALCQALAAMEGTEAAWVTGSGMAAITCSLMHFLKAGDHCVASQTVYGGTFAFLKNYIVKYGVEVTFVDTTNLEEVKAAMRPNTKVVYTELMSNPLLRIANVGELKKIASASGAKLLVDNTFTPMIFSPYKLGADVVIYSMTKFVNGKNDCVAGAICADKATINAMIDVNDGTAMLLGPVLDSFRSTSILKNLYTLHIRMQQHSKNAAYLSKRFNEIGIKANYPGNEDHIDHKLMTEQMNEGFGYGGMIAIDLGTAERANRFMEAMQAKGVGYLAVSLGYFRTLFSCSGKSTSSEVPEEIQKKMGMSEGLVRYSVGLDNDMEHTFGLIVEALKEIKFI</sequence>
<dbReference type="InterPro" id="IPR000277">
    <property type="entry name" value="Cys/Met-Metab_PyrdxlP-dep_enz"/>
</dbReference>
<organism evidence="5 6">
    <name type="scientific">Candidatus Onthomorpha intestinigallinarum</name>
    <dbReference type="NCBI Taxonomy" id="2840880"/>
    <lineage>
        <taxon>Bacteria</taxon>
        <taxon>Pseudomonadati</taxon>
        <taxon>Bacteroidota</taxon>
        <taxon>Bacteroidia</taxon>
        <taxon>Bacteroidales</taxon>
        <taxon>Candidatus Onthomorpha</taxon>
    </lineage>
</organism>
<name>A0A9D1RI56_9BACT</name>
<feature type="modified residue" description="N6-(pyridoxal phosphate)lysine" evidence="3">
    <location>
        <position position="205"/>
    </location>
</feature>
<proteinExistence type="inferred from homology"/>
<dbReference type="Proteomes" id="UP000824267">
    <property type="component" value="Unassembled WGS sequence"/>
</dbReference>
<comment type="caution">
    <text evidence="5">The sequence shown here is derived from an EMBL/GenBank/DDBJ whole genome shotgun (WGS) entry which is preliminary data.</text>
</comment>
<comment type="cofactor">
    <cofactor evidence="1 4">
        <name>pyridoxal 5'-phosphate</name>
        <dbReference type="ChEBI" id="CHEBI:597326"/>
    </cofactor>
</comment>
<dbReference type="Gene3D" id="3.40.640.10">
    <property type="entry name" value="Type I PLP-dependent aspartate aminotransferase-like (Major domain)"/>
    <property type="match status" value="1"/>
</dbReference>
<evidence type="ECO:0000256" key="1">
    <source>
        <dbReference type="ARBA" id="ARBA00001933"/>
    </source>
</evidence>
<reference evidence="5" key="1">
    <citation type="journal article" date="2021" name="PeerJ">
        <title>Extensive microbial diversity within the chicken gut microbiome revealed by metagenomics and culture.</title>
        <authorList>
            <person name="Gilroy R."/>
            <person name="Ravi A."/>
            <person name="Getino M."/>
            <person name="Pursley I."/>
            <person name="Horton D.L."/>
            <person name="Alikhan N.F."/>
            <person name="Baker D."/>
            <person name="Gharbi K."/>
            <person name="Hall N."/>
            <person name="Watson M."/>
            <person name="Adriaenssens E.M."/>
            <person name="Foster-Nyarko E."/>
            <person name="Jarju S."/>
            <person name="Secka A."/>
            <person name="Antonio M."/>
            <person name="Oren A."/>
            <person name="Chaudhuri R.R."/>
            <person name="La Ragione R."/>
            <person name="Hildebrand F."/>
            <person name="Pallen M.J."/>
        </authorList>
    </citation>
    <scope>NUCLEOTIDE SEQUENCE</scope>
    <source>
        <strain evidence="5">Gambia16-930</strain>
    </source>
</reference>
<dbReference type="PANTHER" id="PTHR11808">
    <property type="entry name" value="TRANS-SULFURATION ENZYME FAMILY MEMBER"/>
    <property type="match status" value="1"/>
</dbReference>
<evidence type="ECO:0000256" key="4">
    <source>
        <dbReference type="RuleBase" id="RU362118"/>
    </source>
</evidence>
<dbReference type="InterPro" id="IPR015422">
    <property type="entry name" value="PyrdxlP-dep_Trfase_small"/>
</dbReference>
<dbReference type="GO" id="GO:0016846">
    <property type="term" value="F:carbon-sulfur lyase activity"/>
    <property type="evidence" value="ECO:0007669"/>
    <property type="project" value="TreeGrafter"/>
</dbReference>
<evidence type="ECO:0000256" key="3">
    <source>
        <dbReference type="PIRSR" id="PIRSR001434-2"/>
    </source>
</evidence>
<evidence type="ECO:0000313" key="6">
    <source>
        <dbReference type="Proteomes" id="UP000824267"/>
    </source>
</evidence>
<reference evidence="5" key="2">
    <citation type="submission" date="2021-04" db="EMBL/GenBank/DDBJ databases">
        <authorList>
            <person name="Gilroy R."/>
        </authorList>
    </citation>
    <scope>NUCLEOTIDE SEQUENCE</scope>
    <source>
        <strain evidence="5">Gambia16-930</strain>
    </source>
</reference>
<comment type="similarity">
    <text evidence="4">Belongs to the trans-sulfuration enzymes family.</text>
</comment>
<evidence type="ECO:0000256" key="2">
    <source>
        <dbReference type="ARBA" id="ARBA00022898"/>
    </source>
</evidence>
<dbReference type="GO" id="GO:0019346">
    <property type="term" value="P:transsulfuration"/>
    <property type="evidence" value="ECO:0007669"/>
    <property type="project" value="InterPro"/>
</dbReference>